<dbReference type="EMBL" id="BAAANN010000032">
    <property type="protein sequence ID" value="GAA1980112.1"/>
    <property type="molecule type" value="Genomic_DNA"/>
</dbReference>
<dbReference type="PANTHER" id="PTHR39456:SF1">
    <property type="entry name" value="METAL-DEPENDENT HYDROLASE"/>
    <property type="match status" value="1"/>
</dbReference>
<dbReference type="RefSeq" id="WP_344427931.1">
    <property type="nucleotide sequence ID" value="NZ_BAAANN010000032.1"/>
</dbReference>
<keyword evidence="2" id="KW-1185">Reference proteome</keyword>
<dbReference type="Proteomes" id="UP001501116">
    <property type="component" value="Unassembled WGS sequence"/>
</dbReference>
<keyword evidence="1" id="KW-0378">Hydrolase</keyword>
<reference evidence="1 2" key="1">
    <citation type="journal article" date="2019" name="Int. J. Syst. Evol. Microbiol.">
        <title>The Global Catalogue of Microorganisms (GCM) 10K type strain sequencing project: providing services to taxonomists for standard genome sequencing and annotation.</title>
        <authorList>
            <consortium name="The Broad Institute Genomics Platform"/>
            <consortium name="The Broad Institute Genome Sequencing Center for Infectious Disease"/>
            <person name="Wu L."/>
            <person name="Ma J."/>
        </authorList>
    </citation>
    <scope>NUCLEOTIDE SEQUENCE [LARGE SCALE GENOMIC DNA]</scope>
    <source>
        <strain evidence="1 2">JCM 14545</strain>
    </source>
</reference>
<name>A0ABN2S488_9PSEU</name>
<dbReference type="Pfam" id="PF10118">
    <property type="entry name" value="Metal_hydrol"/>
    <property type="match status" value="1"/>
</dbReference>
<dbReference type="GO" id="GO:0016787">
    <property type="term" value="F:hydrolase activity"/>
    <property type="evidence" value="ECO:0007669"/>
    <property type="project" value="UniProtKB-KW"/>
</dbReference>
<evidence type="ECO:0000313" key="2">
    <source>
        <dbReference type="Proteomes" id="UP001501116"/>
    </source>
</evidence>
<comment type="caution">
    <text evidence="1">The sequence shown here is derived from an EMBL/GenBank/DDBJ whole genome shotgun (WGS) entry which is preliminary data.</text>
</comment>
<protein>
    <submittedName>
        <fullName evidence="1">Metal-dependent hydrolase</fullName>
    </submittedName>
</protein>
<proteinExistence type="predicted"/>
<organism evidence="1 2">
    <name type="scientific">Amycolatopsis minnesotensis</name>
    <dbReference type="NCBI Taxonomy" id="337894"/>
    <lineage>
        <taxon>Bacteria</taxon>
        <taxon>Bacillati</taxon>
        <taxon>Actinomycetota</taxon>
        <taxon>Actinomycetes</taxon>
        <taxon>Pseudonocardiales</taxon>
        <taxon>Pseudonocardiaceae</taxon>
        <taxon>Amycolatopsis</taxon>
    </lineage>
</organism>
<gene>
    <name evidence="1" type="ORF">GCM10009754_65840</name>
</gene>
<evidence type="ECO:0000313" key="1">
    <source>
        <dbReference type="EMBL" id="GAA1980112.1"/>
    </source>
</evidence>
<dbReference type="PANTHER" id="PTHR39456">
    <property type="entry name" value="METAL-DEPENDENT HYDROLASE"/>
    <property type="match status" value="1"/>
</dbReference>
<accession>A0ABN2S488</accession>
<dbReference type="PIRSF" id="PIRSF007580">
    <property type="entry name" value="UCP07580"/>
    <property type="match status" value="1"/>
</dbReference>
<dbReference type="InterPro" id="IPR016516">
    <property type="entry name" value="UCP07580"/>
</dbReference>
<sequence>MTAAEEHEQIVLHARNVQFDWSKLPMDWIPGEPQATHTMNVLHLALPEGERWFVEVFKQAVPLIRDERLKEDVLGFIGQEAMHAEAHDGAAAHLEAAGLPVRPYIAQMEWMFRKILGDRDLPPKASEEWLVERLAAIAAIEHYTAFLGQWILDAEALDFAEANPTMLDLLRWHGAEEVEHRSVAFDLFMHLDGRYPRRVRSMVLVTPVLAWIFLRGTRFLMRNDPTRPGRASFRAYRSAAKRGLLPTGRQLRREIAPYFRRNYHPTETGNTDQAVAYLAGSPAAQAADAPK</sequence>